<dbReference type="Gene3D" id="1.20.120.550">
    <property type="entry name" value="Membrane associated eicosanoid/glutathione metabolism-like domain"/>
    <property type="match status" value="1"/>
</dbReference>
<evidence type="ECO:0000256" key="3">
    <source>
        <dbReference type="ARBA" id="ARBA00022989"/>
    </source>
</evidence>
<name>A0A858RCH5_9PROT</name>
<evidence type="ECO:0000256" key="4">
    <source>
        <dbReference type="ARBA" id="ARBA00023136"/>
    </source>
</evidence>
<dbReference type="KEGG" id="acru:HHL28_17555"/>
<dbReference type="Pfam" id="PF01124">
    <property type="entry name" value="MAPEG"/>
    <property type="match status" value="1"/>
</dbReference>
<dbReference type="Proteomes" id="UP000501891">
    <property type="component" value="Chromosome"/>
</dbReference>
<dbReference type="AlphaFoldDB" id="A0A858RCH5"/>
<evidence type="ECO:0000256" key="5">
    <source>
        <dbReference type="SAM" id="Phobius"/>
    </source>
</evidence>
<evidence type="ECO:0000313" key="7">
    <source>
        <dbReference type="Proteomes" id="UP000501891"/>
    </source>
</evidence>
<evidence type="ECO:0000313" key="6">
    <source>
        <dbReference type="EMBL" id="QJE74626.1"/>
    </source>
</evidence>
<keyword evidence="7" id="KW-1185">Reference proteome</keyword>
<keyword evidence="3 5" id="KW-1133">Transmembrane helix</keyword>
<reference evidence="6" key="1">
    <citation type="submission" date="2020-04" db="EMBL/GenBank/DDBJ databases">
        <title>A desert anoxygenic phototrophic bacterium fixes CO2 using RubisCO under aerobic conditions.</title>
        <authorList>
            <person name="Tang K."/>
        </authorList>
    </citation>
    <scope>NUCLEOTIDE SEQUENCE [LARGE SCALE GENOMIC DNA]</scope>
    <source>
        <strain evidence="6">MIMtkB3</strain>
    </source>
</reference>
<proteinExistence type="predicted"/>
<protein>
    <recommendedName>
        <fullName evidence="8">MAPEG family protein</fullName>
    </recommendedName>
</protein>
<feature type="transmembrane region" description="Helical" evidence="5">
    <location>
        <begin position="48"/>
        <end position="69"/>
    </location>
</feature>
<dbReference type="InterPro" id="IPR023352">
    <property type="entry name" value="MAPEG-like_dom_sf"/>
</dbReference>
<dbReference type="PANTHER" id="PTHR35371">
    <property type="entry name" value="INNER MEMBRANE PROTEIN"/>
    <property type="match status" value="1"/>
</dbReference>
<feature type="transmembrane region" description="Helical" evidence="5">
    <location>
        <begin position="106"/>
        <end position="125"/>
    </location>
</feature>
<organism evidence="6 7">
    <name type="scientific">Aerophototrophica crusticola</name>
    <dbReference type="NCBI Taxonomy" id="1709002"/>
    <lineage>
        <taxon>Bacteria</taxon>
        <taxon>Pseudomonadati</taxon>
        <taxon>Pseudomonadota</taxon>
        <taxon>Alphaproteobacteria</taxon>
        <taxon>Rhodospirillales</taxon>
        <taxon>Rhodospirillaceae</taxon>
        <taxon>Aerophototrophica</taxon>
    </lineage>
</organism>
<dbReference type="SUPFAM" id="SSF161084">
    <property type="entry name" value="MAPEG domain-like"/>
    <property type="match status" value="1"/>
</dbReference>
<comment type="subcellular location">
    <subcellularLocation>
        <location evidence="1">Membrane</location>
    </subcellularLocation>
</comment>
<dbReference type="PANTHER" id="PTHR35371:SF1">
    <property type="entry name" value="BLR7753 PROTEIN"/>
    <property type="match status" value="1"/>
</dbReference>
<evidence type="ECO:0000256" key="2">
    <source>
        <dbReference type="ARBA" id="ARBA00022692"/>
    </source>
</evidence>
<keyword evidence="4 5" id="KW-0472">Membrane</keyword>
<evidence type="ECO:0008006" key="8">
    <source>
        <dbReference type="Google" id="ProtNLM"/>
    </source>
</evidence>
<feature type="transmembrane region" description="Helical" evidence="5">
    <location>
        <begin position="81"/>
        <end position="100"/>
    </location>
</feature>
<accession>A0A858RCH5</accession>
<gene>
    <name evidence="6" type="ORF">HHL28_17555</name>
</gene>
<keyword evidence="2 5" id="KW-0812">Transmembrane</keyword>
<evidence type="ECO:0000256" key="1">
    <source>
        <dbReference type="ARBA" id="ARBA00004370"/>
    </source>
</evidence>
<dbReference type="EMBL" id="CP051775">
    <property type="protein sequence ID" value="QJE74626.1"/>
    <property type="molecule type" value="Genomic_DNA"/>
</dbReference>
<sequence>MILAFWCVLIVGLLPYLTAAPAKATKSYDNAAPRDWAARQSGFRARALAAHANGFEAFPLFAVAVLVAFVNGAPHDAIDSLAVVFVALRLLYIACYYAGWALVRSIVWIAALGVAIAIFCLPVLFG</sequence>
<dbReference type="GO" id="GO:0016020">
    <property type="term" value="C:membrane"/>
    <property type="evidence" value="ECO:0007669"/>
    <property type="project" value="UniProtKB-SubCell"/>
</dbReference>
<dbReference type="InterPro" id="IPR001129">
    <property type="entry name" value="Membr-assoc_MAPEG"/>
</dbReference>